<accession>A0A6C0LZS1</accession>
<protein>
    <submittedName>
        <fullName evidence="1">Uncharacterized protein</fullName>
    </submittedName>
</protein>
<sequence length="147" mass="17380">MSSLVDRFTTRDQIASSCFLVRHYLSDLLLHRAMFALIDVVPDNKCWEWMENVDVDNITENGDPLFNAIMNHMNAQTTFQYDISWNTKPVFVWLMRQLHHIAQYGNMHYKSVYIIYPVDMTVPGLWELEKDSIHLYENDIRSMTQSS</sequence>
<proteinExistence type="predicted"/>
<organism evidence="1">
    <name type="scientific">viral metagenome</name>
    <dbReference type="NCBI Taxonomy" id="1070528"/>
    <lineage>
        <taxon>unclassified sequences</taxon>
        <taxon>metagenomes</taxon>
        <taxon>organismal metagenomes</taxon>
    </lineage>
</organism>
<reference evidence="1" key="1">
    <citation type="journal article" date="2020" name="Nature">
        <title>Giant virus diversity and host interactions through global metagenomics.</title>
        <authorList>
            <person name="Schulz F."/>
            <person name="Roux S."/>
            <person name="Paez-Espino D."/>
            <person name="Jungbluth S."/>
            <person name="Walsh D.A."/>
            <person name="Denef V.J."/>
            <person name="McMahon K.D."/>
            <person name="Konstantinidis K.T."/>
            <person name="Eloe-Fadrosh E.A."/>
            <person name="Kyrpides N.C."/>
            <person name="Woyke T."/>
        </authorList>
    </citation>
    <scope>NUCLEOTIDE SEQUENCE</scope>
    <source>
        <strain evidence="1">GVMAG-S-1035124-57</strain>
    </source>
</reference>
<dbReference type="EMBL" id="MN740632">
    <property type="protein sequence ID" value="QHU36177.1"/>
    <property type="molecule type" value="Genomic_DNA"/>
</dbReference>
<name>A0A6C0LZS1_9ZZZZ</name>
<dbReference type="AlphaFoldDB" id="A0A6C0LZS1"/>
<evidence type="ECO:0000313" key="1">
    <source>
        <dbReference type="EMBL" id="QHU36177.1"/>
    </source>
</evidence>